<sequence>MFALPFARRDSRAASKNLRDFLQASDDVVDRQQFDFINGGGDIDVLRIRCKGWGAVARLAFFAKRLHQLVAPDAKLQDSSGNGNALAPPSVAPLLIGPRGRLISVRLRSDSDTPPLACAHTCGSVTGGVFDRLDRGTPVYPDAAASVCRRQTTSSDDPLPPHRPSYCRGGHESLRSGGILSLSKDVE</sequence>
<dbReference type="AlphaFoldDB" id="A0A9J6EI54"/>
<dbReference type="EMBL" id="JABSTU010000004">
    <property type="protein sequence ID" value="KAH8034145.1"/>
    <property type="molecule type" value="Genomic_DNA"/>
</dbReference>
<evidence type="ECO:0000256" key="1">
    <source>
        <dbReference type="SAM" id="MobiDB-lite"/>
    </source>
</evidence>
<keyword evidence="3" id="KW-1185">Reference proteome</keyword>
<protein>
    <submittedName>
        <fullName evidence="2">Uncharacterized protein</fullName>
    </submittedName>
</protein>
<reference evidence="2" key="1">
    <citation type="journal article" date="2020" name="Cell">
        <title>Large-Scale Comparative Analyses of Tick Genomes Elucidate Their Genetic Diversity and Vector Capacities.</title>
        <authorList>
            <consortium name="Tick Genome and Microbiome Consortium (TIGMIC)"/>
            <person name="Jia N."/>
            <person name="Wang J."/>
            <person name="Shi W."/>
            <person name="Du L."/>
            <person name="Sun Y."/>
            <person name="Zhan W."/>
            <person name="Jiang J.F."/>
            <person name="Wang Q."/>
            <person name="Zhang B."/>
            <person name="Ji P."/>
            <person name="Bell-Sakyi L."/>
            <person name="Cui X.M."/>
            <person name="Yuan T.T."/>
            <person name="Jiang B.G."/>
            <person name="Yang W.F."/>
            <person name="Lam T.T."/>
            <person name="Chang Q.C."/>
            <person name="Ding S.J."/>
            <person name="Wang X.J."/>
            <person name="Zhu J.G."/>
            <person name="Ruan X.D."/>
            <person name="Zhao L."/>
            <person name="Wei J.T."/>
            <person name="Ye R.Z."/>
            <person name="Que T.C."/>
            <person name="Du C.H."/>
            <person name="Zhou Y.H."/>
            <person name="Cheng J.X."/>
            <person name="Dai P.F."/>
            <person name="Guo W.B."/>
            <person name="Han X.H."/>
            <person name="Huang E.J."/>
            <person name="Li L.F."/>
            <person name="Wei W."/>
            <person name="Gao Y.C."/>
            <person name="Liu J.Z."/>
            <person name="Shao H.Z."/>
            <person name="Wang X."/>
            <person name="Wang C.C."/>
            <person name="Yang T.C."/>
            <person name="Huo Q.B."/>
            <person name="Li W."/>
            <person name="Chen H.Y."/>
            <person name="Chen S.E."/>
            <person name="Zhou L.G."/>
            <person name="Ni X.B."/>
            <person name="Tian J.H."/>
            <person name="Sheng Y."/>
            <person name="Liu T."/>
            <person name="Pan Y.S."/>
            <person name="Xia L.Y."/>
            <person name="Li J."/>
            <person name="Zhao F."/>
            <person name="Cao W.C."/>
        </authorList>
    </citation>
    <scope>NUCLEOTIDE SEQUENCE</scope>
    <source>
        <strain evidence="2">Rmic-2018</strain>
    </source>
</reference>
<organism evidence="2 3">
    <name type="scientific">Rhipicephalus microplus</name>
    <name type="common">Cattle tick</name>
    <name type="synonym">Boophilus microplus</name>
    <dbReference type="NCBI Taxonomy" id="6941"/>
    <lineage>
        <taxon>Eukaryota</taxon>
        <taxon>Metazoa</taxon>
        <taxon>Ecdysozoa</taxon>
        <taxon>Arthropoda</taxon>
        <taxon>Chelicerata</taxon>
        <taxon>Arachnida</taxon>
        <taxon>Acari</taxon>
        <taxon>Parasitiformes</taxon>
        <taxon>Ixodida</taxon>
        <taxon>Ixodoidea</taxon>
        <taxon>Ixodidae</taxon>
        <taxon>Rhipicephalinae</taxon>
        <taxon>Rhipicephalus</taxon>
        <taxon>Boophilus</taxon>
    </lineage>
</organism>
<reference evidence="2" key="2">
    <citation type="submission" date="2021-09" db="EMBL/GenBank/DDBJ databases">
        <authorList>
            <person name="Jia N."/>
            <person name="Wang J."/>
            <person name="Shi W."/>
            <person name="Du L."/>
            <person name="Sun Y."/>
            <person name="Zhan W."/>
            <person name="Jiang J."/>
            <person name="Wang Q."/>
            <person name="Zhang B."/>
            <person name="Ji P."/>
            <person name="Sakyi L.B."/>
            <person name="Cui X."/>
            <person name="Yuan T."/>
            <person name="Jiang B."/>
            <person name="Yang W."/>
            <person name="Lam T.T.-Y."/>
            <person name="Chang Q."/>
            <person name="Ding S."/>
            <person name="Wang X."/>
            <person name="Zhu J."/>
            <person name="Ruan X."/>
            <person name="Zhao L."/>
            <person name="Wei J."/>
            <person name="Que T."/>
            <person name="Du C."/>
            <person name="Cheng J."/>
            <person name="Dai P."/>
            <person name="Han X."/>
            <person name="Huang E."/>
            <person name="Gao Y."/>
            <person name="Liu J."/>
            <person name="Shao H."/>
            <person name="Ye R."/>
            <person name="Li L."/>
            <person name="Wei W."/>
            <person name="Wang X."/>
            <person name="Wang C."/>
            <person name="Huo Q."/>
            <person name="Li W."/>
            <person name="Guo W."/>
            <person name="Chen H."/>
            <person name="Chen S."/>
            <person name="Zhou L."/>
            <person name="Zhou L."/>
            <person name="Ni X."/>
            <person name="Tian J."/>
            <person name="Zhou Y."/>
            <person name="Sheng Y."/>
            <person name="Liu T."/>
            <person name="Pan Y."/>
            <person name="Xia L."/>
            <person name="Li J."/>
            <person name="Zhao F."/>
            <person name="Cao W."/>
        </authorList>
    </citation>
    <scope>NUCLEOTIDE SEQUENCE</scope>
    <source>
        <strain evidence="2">Rmic-2018</strain>
        <tissue evidence="2">Larvae</tissue>
    </source>
</reference>
<evidence type="ECO:0000313" key="2">
    <source>
        <dbReference type="EMBL" id="KAH8034145.1"/>
    </source>
</evidence>
<accession>A0A9J6EI54</accession>
<feature type="region of interest" description="Disordered" evidence="1">
    <location>
        <begin position="149"/>
        <end position="172"/>
    </location>
</feature>
<name>A0A9J6EI54_RHIMP</name>
<comment type="caution">
    <text evidence="2">The sequence shown here is derived from an EMBL/GenBank/DDBJ whole genome shotgun (WGS) entry which is preliminary data.</text>
</comment>
<proteinExistence type="predicted"/>
<dbReference type="Proteomes" id="UP000821866">
    <property type="component" value="Chromosome 2"/>
</dbReference>
<evidence type="ECO:0000313" key="3">
    <source>
        <dbReference type="Proteomes" id="UP000821866"/>
    </source>
</evidence>
<gene>
    <name evidence="2" type="ORF">HPB51_020717</name>
</gene>